<feature type="domain" description="MIP18 family-like" evidence="1">
    <location>
        <begin position="15"/>
        <end position="79"/>
    </location>
</feature>
<dbReference type="Gene3D" id="3.30.300.130">
    <property type="entry name" value="Fe-S cluster assembly (FSCA)"/>
    <property type="match status" value="1"/>
</dbReference>
<organism evidence="2 3">
    <name type="scientific">Oharaeibacter diazotrophicus</name>
    <dbReference type="NCBI Taxonomy" id="1920512"/>
    <lineage>
        <taxon>Bacteria</taxon>
        <taxon>Pseudomonadati</taxon>
        <taxon>Pseudomonadota</taxon>
        <taxon>Alphaproteobacteria</taxon>
        <taxon>Hyphomicrobiales</taxon>
        <taxon>Pleomorphomonadaceae</taxon>
        <taxon>Oharaeibacter</taxon>
    </lineage>
</organism>
<name>A0A4R6RFS9_9HYPH</name>
<gene>
    <name evidence="2" type="ORF">EDD54_1799</name>
</gene>
<dbReference type="SUPFAM" id="SSF117916">
    <property type="entry name" value="Fe-S cluster assembly (FSCA) domain-like"/>
    <property type="match status" value="1"/>
</dbReference>
<evidence type="ECO:0000313" key="2">
    <source>
        <dbReference type="EMBL" id="TDP84955.1"/>
    </source>
</evidence>
<keyword evidence="3" id="KW-1185">Reference proteome</keyword>
<reference evidence="2 3" key="1">
    <citation type="submission" date="2019-03" db="EMBL/GenBank/DDBJ databases">
        <title>Genomic Encyclopedia of Type Strains, Phase IV (KMG-IV): sequencing the most valuable type-strain genomes for metagenomic binning, comparative biology and taxonomic classification.</title>
        <authorList>
            <person name="Goeker M."/>
        </authorList>
    </citation>
    <scope>NUCLEOTIDE SEQUENCE [LARGE SCALE GENOMIC DNA]</scope>
    <source>
        <strain evidence="2 3">DSM 102969</strain>
    </source>
</reference>
<sequence>MSTVATLDGGRQGELWRRLRAVTDPELDESIVDMGFVERADILADGTVVVDFRLPTYWCSPNFVFLMLEDVRAAVEGLSWAPAHRLTLHDHMFAEDVNAGLAAGRSFPEIFGALAVEDDLSALRAKFREKAFKRRQETVLLDLRRTLTDATLLTMDLAALAAARPSAGPDDAIGRYLEAVALRWPGCGTDAPAFRSYEGAVLGPADLDGHLADLRAVRINMEFSGALCRGLKGTRYKEVEMVDGEPTLVDFILDRVPPRGCAGPSAHTA</sequence>
<accession>A0A4R6RFS9</accession>
<dbReference type="Pfam" id="PF01883">
    <property type="entry name" value="FeS_assembly_P"/>
    <property type="match status" value="1"/>
</dbReference>
<dbReference type="InterPro" id="IPR002744">
    <property type="entry name" value="MIP18-like"/>
</dbReference>
<proteinExistence type="predicted"/>
<dbReference type="OrthoDB" id="153551at2"/>
<dbReference type="AlphaFoldDB" id="A0A4R6RFS9"/>
<dbReference type="InterPro" id="IPR034904">
    <property type="entry name" value="FSCA_dom_sf"/>
</dbReference>
<evidence type="ECO:0000259" key="1">
    <source>
        <dbReference type="Pfam" id="PF01883"/>
    </source>
</evidence>
<comment type="caution">
    <text evidence="2">The sequence shown here is derived from an EMBL/GenBank/DDBJ whole genome shotgun (WGS) entry which is preliminary data.</text>
</comment>
<dbReference type="RefSeq" id="WP_126540843.1">
    <property type="nucleotide sequence ID" value="NZ_BSPM01000004.1"/>
</dbReference>
<protein>
    <submittedName>
        <fullName evidence="2">Uncharacterized protein DUF59</fullName>
    </submittedName>
</protein>
<dbReference type="Proteomes" id="UP000294547">
    <property type="component" value="Unassembled WGS sequence"/>
</dbReference>
<dbReference type="EMBL" id="SNXY01000007">
    <property type="protein sequence ID" value="TDP84955.1"/>
    <property type="molecule type" value="Genomic_DNA"/>
</dbReference>
<evidence type="ECO:0000313" key="3">
    <source>
        <dbReference type="Proteomes" id="UP000294547"/>
    </source>
</evidence>